<accession>A0A8D8E1Y4</accession>
<protein>
    <submittedName>
        <fullName evidence="1">(northern house mosquito) hypothetical protein</fullName>
    </submittedName>
</protein>
<reference evidence="1" key="1">
    <citation type="submission" date="2021-05" db="EMBL/GenBank/DDBJ databases">
        <authorList>
            <person name="Alioto T."/>
            <person name="Alioto T."/>
            <person name="Gomez Garrido J."/>
        </authorList>
    </citation>
    <scope>NUCLEOTIDE SEQUENCE</scope>
</reference>
<evidence type="ECO:0000313" key="1">
    <source>
        <dbReference type="EMBL" id="CAG6518710.1"/>
    </source>
</evidence>
<dbReference type="EMBL" id="HBUE01177839">
    <property type="protein sequence ID" value="CAG6518710.1"/>
    <property type="molecule type" value="Transcribed_RNA"/>
</dbReference>
<name>A0A8D8E1Y4_CULPI</name>
<sequence length="103" mass="11907">MDCNMWKDSKNLTHEIVLLLVEYIYLFEKCTKTSTGIFLPSQSLFITVALTASVRNILKPVNDKKQQAFLTFESTLQITKKVKHKTSYRAVNEKNNRNLNGRP</sequence>
<organism evidence="1">
    <name type="scientific">Culex pipiens</name>
    <name type="common">House mosquito</name>
    <dbReference type="NCBI Taxonomy" id="7175"/>
    <lineage>
        <taxon>Eukaryota</taxon>
        <taxon>Metazoa</taxon>
        <taxon>Ecdysozoa</taxon>
        <taxon>Arthropoda</taxon>
        <taxon>Hexapoda</taxon>
        <taxon>Insecta</taxon>
        <taxon>Pterygota</taxon>
        <taxon>Neoptera</taxon>
        <taxon>Endopterygota</taxon>
        <taxon>Diptera</taxon>
        <taxon>Nematocera</taxon>
        <taxon>Culicoidea</taxon>
        <taxon>Culicidae</taxon>
        <taxon>Culicinae</taxon>
        <taxon>Culicini</taxon>
        <taxon>Culex</taxon>
        <taxon>Culex</taxon>
    </lineage>
</organism>
<dbReference type="EMBL" id="HBUE01283393">
    <property type="protein sequence ID" value="CAG6570252.1"/>
    <property type="molecule type" value="Transcribed_RNA"/>
</dbReference>
<proteinExistence type="predicted"/>
<dbReference type="AlphaFoldDB" id="A0A8D8E1Y4"/>